<dbReference type="InterPro" id="IPR050227">
    <property type="entry name" value="Rab"/>
</dbReference>
<comment type="caution">
    <text evidence="3">The sequence shown here is derived from an EMBL/GenBank/DDBJ whole genome shotgun (WGS) entry which is preliminary data.</text>
</comment>
<keyword evidence="1" id="KW-0547">Nucleotide-binding</keyword>
<proteinExistence type="predicted"/>
<dbReference type="InterPro" id="IPR001806">
    <property type="entry name" value="Small_GTPase"/>
</dbReference>
<dbReference type="PANTHER" id="PTHR47977">
    <property type="entry name" value="RAS-RELATED PROTEIN RAB"/>
    <property type="match status" value="1"/>
</dbReference>
<dbReference type="Pfam" id="PF00071">
    <property type="entry name" value="Ras"/>
    <property type="match status" value="1"/>
</dbReference>
<sequence>MYDVTRPATFKDVKSKWLKDLKEFGNRNAAYLLVGNKNDLTEEKIVTTQDGEKLAKKNES</sequence>
<name>X1RS82_9ZZZZ</name>
<reference evidence="3" key="1">
    <citation type="journal article" date="2014" name="Front. Microbiol.">
        <title>High frequency of phylogenetically diverse reductive dehalogenase-homologous genes in deep subseafloor sedimentary metagenomes.</title>
        <authorList>
            <person name="Kawai M."/>
            <person name="Futagami T."/>
            <person name="Toyoda A."/>
            <person name="Takaki Y."/>
            <person name="Nishi S."/>
            <person name="Hori S."/>
            <person name="Arai W."/>
            <person name="Tsubouchi T."/>
            <person name="Morono Y."/>
            <person name="Uchiyama I."/>
            <person name="Ito T."/>
            <person name="Fujiyama A."/>
            <person name="Inagaki F."/>
            <person name="Takami H."/>
        </authorList>
    </citation>
    <scope>NUCLEOTIDE SEQUENCE</scope>
    <source>
        <strain evidence="3">Expedition CK06-06</strain>
    </source>
</reference>
<protein>
    <submittedName>
        <fullName evidence="3">Uncharacterized protein</fullName>
    </submittedName>
</protein>
<organism evidence="3">
    <name type="scientific">marine sediment metagenome</name>
    <dbReference type="NCBI Taxonomy" id="412755"/>
    <lineage>
        <taxon>unclassified sequences</taxon>
        <taxon>metagenomes</taxon>
        <taxon>ecological metagenomes</taxon>
    </lineage>
</organism>
<dbReference type="SUPFAM" id="SSF52540">
    <property type="entry name" value="P-loop containing nucleoside triphosphate hydrolases"/>
    <property type="match status" value="1"/>
</dbReference>
<dbReference type="PROSITE" id="PS51419">
    <property type="entry name" value="RAB"/>
    <property type="match status" value="1"/>
</dbReference>
<dbReference type="GO" id="GO:0005525">
    <property type="term" value="F:GTP binding"/>
    <property type="evidence" value="ECO:0007669"/>
    <property type="project" value="UniProtKB-KW"/>
</dbReference>
<evidence type="ECO:0000256" key="1">
    <source>
        <dbReference type="ARBA" id="ARBA00022741"/>
    </source>
</evidence>
<evidence type="ECO:0000313" key="3">
    <source>
        <dbReference type="EMBL" id="GAI83488.1"/>
    </source>
</evidence>
<dbReference type="EMBL" id="BARW01012375">
    <property type="protein sequence ID" value="GAI83488.1"/>
    <property type="molecule type" value="Genomic_DNA"/>
</dbReference>
<dbReference type="AlphaFoldDB" id="X1RS82"/>
<gene>
    <name evidence="3" type="ORF">S12H4_23335</name>
</gene>
<dbReference type="GO" id="GO:0003924">
    <property type="term" value="F:GTPase activity"/>
    <property type="evidence" value="ECO:0007669"/>
    <property type="project" value="InterPro"/>
</dbReference>
<dbReference type="InterPro" id="IPR027417">
    <property type="entry name" value="P-loop_NTPase"/>
</dbReference>
<dbReference type="Gene3D" id="3.40.50.300">
    <property type="entry name" value="P-loop containing nucleotide triphosphate hydrolases"/>
    <property type="match status" value="1"/>
</dbReference>
<keyword evidence="2" id="KW-0342">GTP-binding</keyword>
<accession>X1RS82</accession>
<evidence type="ECO:0000256" key="2">
    <source>
        <dbReference type="ARBA" id="ARBA00023134"/>
    </source>
</evidence>